<evidence type="ECO:0000256" key="1">
    <source>
        <dbReference type="SAM" id="Phobius"/>
    </source>
</evidence>
<keyword evidence="3" id="KW-1185">Reference proteome</keyword>
<evidence type="ECO:0000313" key="2">
    <source>
        <dbReference type="EMBL" id="KAH3887204.1"/>
    </source>
</evidence>
<organism evidence="2 3">
    <name type="scientific">Dreissena polymorpha</name>
    <name type="common">Zebra mussel</name>
    <name type="synonym">Mytilus polymorpha</name>
    <dbReference type="NCBI Taxonomy" id="45954"/>
    <lineage>
        <taxon>Eukaryota</taxon>
        <taxon>Metazoa</taxon>
        <taxon>Spiralia</taxon>
        <taxon>Lophotrochozoa</taxon>
        <taxon>Mollusca</taxon>
        <taxon>Bivalvia</taxon>
        <taxon>Autobranchia</taxon>
        <taxon>Heteroconchia</taxon>
        <taxon>Euheterodonta</taxon>
        <taxon>Imparidentia</taxon>
        <taxon>Neoheterodontei</taxon>
        <taxon>Myida</taxon>
        <taxon>Dreissenoidea</taxon>
        <taxon>Dreissenidae</taxon>
        <taxon>Dreissena</taxon>
    </lineage>
</organism>
<keyword evidence="1" id="KW-0812">Transmembrane</keyword>
<feature type="transmembrane region" description="Helical" evidence="1">
    <location>
        <begin position="92"/>
        <end position="112"/>
    </location>
</feature>
<reference evidence="2" key="2">
    <citation type="submission" date="2020-11" db="EMBL/GenBank/DDBJ databases">
        <authorList>
            <person name="McCartney M.A."/>
            <person name="Auch B."/>
            <person name="Kono T."/>
            <person name="Mallez S."/>
            <person name="Becker A."/>
            <person name="Gohl D.M."/>
            <person name="Silverstein K.A.T."/>
            <person name="Koren S."/>
            <person name="Bechman K.B."/>
            <person name="Herman A."/>
            <person name="Abrahante J.E."/>
            <person name="Garbe J."/>
        </authorList>
    </citation>
    <scope>NUCLEOTIDE SEQUENCE</scope>
    <source>
        <strain evidence="2">Duluth1</strain>
        <tissue evidence="2">Whole animal</tissue>
    </source>
</reference>
<dbReference type="Proteomes" id="UP000828390">
    <property type="component" value="Unassembled WGS sequence"/>
</dbReference>
<dbReference type="EMBL" id="JAIWYP010000001">
    <property type="protein sequence ID" value="KAH3887204.1"/>
    <property type="molecule type" value="Genomic_DNA"/>
</dbReference>
<gene>
    <name evidence="2" type="ORF">DPMN_011220</name>
</gene>
<name>A0A9D4RZS8_DREPO</name>
<dbReference type="AlphaFoldDB" id="A0A9D4RZS8"/>
<keyword evidence="1" id="KW-1133">Transmembrane helix</keyword>
<keyword evidence="1" id="KW-0472">Membrane</keyword>
<accession>A0A9D4RZS8</accession>
<evidence type="ECO:0000313" key="3">
    <source>
        <dbReference type="Proteomes" id="UP000828390"/>
    </source>
</evidence>
<sequence length="156" mass="17662">MYLSTENMRDNDRLVNNYSVNSFITENNELTITRTFSDRKYSTLLFKPQDKNQVDIVITQGEIRDKDKCLFRTEHVTSGDIRRVNSCRAKCLVGLVFLLLALMLVIVIVCIVKSANSLKGDSRPPTSEDMEFGLNGTSFNSTGYNVTIKMNTFSSI</sequence>
<proteinExistence type="predicted"/>
<comment type="caution">
    <text evidence="2">The sequence shown here is derived from an EMBL/GenBank/DDBJ whole genome shotgun (WGS) entry which is preliminary data.</text>
</comment>
<protein>
    <submittedName>
        <fullName evidence="2">Uncharacterized protein</fullName>
    </submittedName>
</protein>
<reference evidence="2" key="1">
    <citation type="journal article" date="2019" name="bioRxiv">
        <title>The Genome of the Zebra Mussel, Dreissena polymorpha: A Resource for Invasive Species Research.</title>
        <authorList>
            <person name="McCartney M.A."/>
            <person name="Auch B."/>
            <person name="Kono T."/>
            <person name="Mallez S."/>
            <person name="Zhang Y."/>
            <person name="Obille A."/>
            <person name="Becker A."/>
            <person name="Abrahante J.E."/>
            <person name="Garbe J."/>
            <person name="Badalamenti J.P."/>
            <person name="Herman A."/>
            <person name="Mangelson H."/>
            <person name="Liachko I."/>
            <person name="Sullivan S."/>
            <person name="Sone E.D."/>
            <person name="Koren S."/>
            <person name="Silverstein K.A.T."/>
            <person name="Beckman K.B."/>
            <person name="Gohl D.M."/>
        </authorList>
    </citation>
    <scope>NUCLEOTIDE SEQUENCE</scope>
    <source>
        <strain evidence="2">Duluth1</strain>
        <tissue evidence="2">Whole animal</tissue>
    </source>
</reference>